<organism evidence="4 5">
    <name type="scientific">Folsomia candida</name>
    <name type="common">Springtail</name>
    <dbReference type="NCBI Taxonomy" id="158441"/>
    <lineage>
        <taxon>Eukaryota</taxon>
        <taxon>Metazoa</taxon>
        <taxon>Ecdysozoa</taxon>
        <taxon>Arthropoda</taxon>
        <taxon>Hexapoda</taxon>
        <taxon>Collembola</taxon>
        <taxon>Entomobryomorpha</taxon>
        <taxon>Isotomoidea</taxon>
        <taxon>Isotomidae</taxon>
        <taxon>Proisotominae</taxon>
        <taxon>Folsomia</taxon>
    </lineage>
</organism>
<dbReference type="Pfam" id="PF00059">
    <property type="entry name" value="Lectin_C"/>
    <property type="match status" value="1"/>
</dbReference>
<accession>A0A226E3V1</accession>
<dbReference type="InterPro" id="IPR001304">
    <property type="entry name" value="C-type_lectin-like"/>
</dbReference>
<gene>
    <name evidence="4" type="ORF">Fcan01_13847</name>
</gene>
<dbReference type="AlphaFoldDB" id="A0A226E3V1"/>
<keyword evidence="1" id="KW-1015">Disulfide bond</keyword>
<dbReference type="InterPro" id="IPR016186">
    <property type="entry name" value="C-type_lectin-like/link_sf"/>
</dbReference>
<name>A0A226E3V1_FOLCA</name>
<dbReference type="OrthoDB" id="7724281at2759"/>
<dbReference type="InterPro" id="IPR018378">
    <property type="entry name" value="C-type_lectin_CS"/>
</dbReference>
<sequence>MAGQKILLGCTFATIFALALASPITISNSTTTNKFQYIGNTEGKIFLKAELIPAEQYGVTWLRAVQICSDGGYQMASITSQKQDDIVAAFVTGTGPDSRNWMWIDGSNFAAGGNLTVWSSLHTGQPLTFFNWVRGRPVSPATAGARQCLRWSSNSMEAGWWDIDCTDKHNVLCETQVSN</sequence>
<evidence type="ECO:0000256" key="1">
    <source>
        <dbReference type="ARBA" id="ARBA00023157"/>
    </source>
</evidence>
<dbReference type="PROSITE" id="PS50041">
    <property type="entry name" value="C_TYPE_LECTIN_2"/>
    <property type="match status" value="1"/>
</dbReference>
<dbReference type="SUPFAM" id="SSF56436">
    <property type="entry name" value="C-type lectin-like"/>
    <property type="match status" value="1"/>
</dbReference>
<feature type="domain" description="C-type lectin" evidence="3">
    <location>
        <begin position="60"/>
        <end position="174"/>
    </location>
</feature>
<dbReference type="CDD" id="cd00037">
    <property type="entry name" value="CLECT"/>
    <property type="match status" value="1"/>
</dbReference>
<dbReference type="EMBL" id="LNIX01000007">
    <property type="protein sequence ID" value="OXA51581.1"/>
    <property type="molecule type" value="Genomic_DNA"/>
</dbReference>
<evidence type="ECO:0000256" key="2">
    <source>
        <dbReference type="SAM" id="SignalP"/>
    </source>
</evidence>
<feature type="signal peptide" evidence="2">
    <location>
        <begin position="1"/>
        <end position="21"/>
    </location>
</feature>
<evidence type="ECO:0000259" key="3">
    <source>
        <dbReference type="PROSITE" id="PS50041"/>
    </source>
</evidence>
<dbReference type="InterPro" id="IPR016187">
    <property type="entry name" value="CTDL_fold"/>
</dbReference>
<dbReference type="Gene3D" id="3.10.100.10">
    <property type="entry name" value="Mannose-Binding Protein A, subunit A"/>
    <property type="match status" value="1"/>
</dbReference>
<dbReference type="PROSITE" id="PS00615">
    <property type="entry name" value="C_TYPE_LECTIN_1"/>
    <property type="match status" value="1"/>
</dbReference>
<proteinExistence type="predicted"/>
<keyword evidence="2" id="KW-0732">Signal</keyword>
<dbReference type="OMA" id="QNDIAEQ"/>
<dbReference type="Proteomes" id="UP000198287">
    <property type="component" value="Unassembled WGS sequence"/>
</dbReference>
<dbReference type="SMART" id="SM00034">
    <property type="entry name" value="CLECT"/>
    <property type="match status" value="1"/>
</dbReference>
<comment type="caution">
    <text evidence="4">The sequence shown here is derived from an EMBL/GenBank/DDBJ whole genome shotgun (WGS) entry which is preliminary data.</text>
</comment>
<keyword evidence="5" id="KW-1185">Reference proteome</keyword>
<reference evidence="4 5" key="1">
    <citation type="submission" date="2015-12" db="EMBL/GenBank/DDBJ databases">
        <title>The genome of Folsomia candida.</title>
        <authorList>
            <person name="Faddeeva A."/>
            <person name="Derks M.F."/>
            <person name="Anvar Y."/>
            <person name="Smit S."/>
            <person name="Van Straalen N."/>
            <person name="Roelofs D."/>
        </authorList>
    </citation>
    <scope>NUCLEOTIDE SEQUENCE [LARGE SCALE GENOMIC DNA]</scope>
    <source>
        <strain evidence="4 5">VU population</strain>
        <tissue evidence="4">Whole body</tissue>
    </source>
</reference>
<evidence type="ECO:0000313" key="4">
    <source>
        <dbReference type="EMBL" id="OXA51581.1"/>
    </source>
</evidence>
<evidence type="ECO:0000313" key="5">
    <source>
        <dbReference type="Proteomes" id="UP000198287"/>
    </source>
</evidence>
<protein>
    <submittedName>
        <fullName evidence="4">Pulmonary surfactant-associated protein D</fullName>
    </submittedName>
</protein>
<feature type="chain" id="PRO_5012646544" evidence="2">
    <location>
        <begin position="22"/>
        <end position="179"/>
    </location>
</feature>